<evidence type="ECO:0000313" key="6">
    <source>
        <dbReference type="Proteomes" id="UP000390763"/>
    </source>
</evidence>
<protein>
    <submittedName>
        <fullName evidence="4">SHOCT domain-containing protein</fullName>
    </submittedName>
</protein>
<evidence type="ECO:0000313" key="3">
    <source>
        <dbReference type="EMBL" id="MQO03222.1"/>
    </source>
</evidence>
<dbReference type="EMBL" id="VZAZ01000010">
    <property type="protein sequence ID" value="MQO54668.1"/>
    <property type="molecule type" value="Genomic_DNA"/>
</dbReference>
<name>A0A5P0VWL4_9BACT</name>
<organism evidence="4 5">
    <name type="scientific">Segatella copri</name>
    <dbReference type="NCBI Taxonomy" id="165179"/>
    <lineage>
        <taxon>Bacteria</taxon>
        <taxon>Pseudomonadati</taxon>
        <taxon>Bacteroidota</taxon>
        <taxon>Bacteroidia</taxon>
        <taxon>Bacteroidales</taxon>
        <taxon>Prevotellaceae</taxon>
        <taxon>Segatella</taxon>
    </lineage>
</organism>
<dbReference type="RefSeq" id="WP_153088844.1">
    <property type="nucleotide sequence ID" value="NZ_JAHOMZ010000026.1"/>
</dbReference>
<dbReference type="InterPro" id="IPR018649">
    <property type="entry name" value="SHOCT"/>
</dbReference>
<evidence type="ECO:0000313" key="5">
    <source>
        <dbReference type="Proteomes" id="UP000358159"/>
    </source>
</evidence>
<dbReference type="AlphaFoldDB" id="A0A5P0VWL4"/>
<evidence type="ECO:0000256" key="1">
    <source>
        <dbReference type="SAM" id="Phobius"/>
    </source>
</evidence>
<keyword evidence="1" id="KW-0812">Transmembrane</keyword>
<dbReference type="EMBL" id="VZBT01000034">
    <property type="protein sequence ID" value="MQO03222.1"/>
    <property type="molecule type" value="Genomic_DNA"/>
</dbReference>
<dbReference type="Proteomes" id="UP000358159">
    <property type="component" value="Unassembled WGS sequence"/>
</dbReference>
<evidence type="ECO:0000259" key="2">
    <source>
        <dbReference type="Pfam" id="PF09851"/>
    </source>
</evidence>
<dbReference type="Pfam" id="PF09851">
    <property type="entry name" value="SHOCT"/>
    <property type="match status" value="1"/>
</dbReference>
<feature type="transmembrane region" description="Helical" evidence="1">
    <location>
        <begin position="33"/>
        <end position="54"/>
    </location>
</feature>
<feature type="transmembrane region" description="Helical" evidence="1">
    <location>
        <begin position="7"/>
        <end position="27"/>
    </location>
</feature>
<reference evidence="5 6" key="1">
    <citation type="submission" date="2019-09" db="EMBL/GenBank/DDBJ databases">
        <title>Distinct polysaccharide growth profiles of human intestinal Prevotella copri isolates.</title>
        <authorList>
            <person name="Fehlner-Peach H."/>
            <person name="Magnabosco C."/>
            <person name="Raghavan V."/>
            <person name="Scher J.U."/>
            <person name="Tett A."/>
            <person name="Cox L.M."/>
            <person name="Gottsegen C."/>
            <person name="Watters A."/>
            <person name="Wiltshire- Gordon J.D."/>
            <person name="Segata N."/>
            <person name="Bonneau R."/>
            <person name="Littman D.R."/>
        </authorList>
    </citation>
    <scope>NUCLEOTIDE SEQUENCE [LARGE SCALE GENOMIC DNA]</scope>
    <source>
        <strain evidence="4 5">BVe41219</strain>
        <strain evidence="3">IAK279</strain>
        <strain evidence="6">iAK279</strain>
    </source>
</reference>
<proteinExistence type="predicted"/>
<keyword evidence="1" id="KW-1133">Transmembrane helix</keyword>
<keyword evidence="1" id="KW-0472">Membrane</keyword>
<accession>A0A5P0VWL4</accession>
<gene>
    <name evidence="4" type="ORF">F7D42_02870</name>
    <name evidence="3" type="ORF">F7D62_03655</name>
</gene>
<evidence type="ECO:0000313" key="4">
    <source>
        <dbReference type="EMBL" id="MQO54668.1"/>
    </source>
</evidence>
<comment type="caution">
    <text evidence="4">The sequence shown here is derived from an EMBL/GenBank/DDBJ whole genome shotgun (WGS) entry which is preliminary data.</text>
</comment>
<dbReference type="Proteomes" id="UP000390763">
    <property type="component" value="Unassembled WGS sequence"/>
</dbReference>
<feature type="domain" description="SHOCT" evidence="2">
    <location>
        <begin position="331"/>
        <end position="358"/>
    </location>
</feature>
<sequence length="359" mass="39280">MKKKEELSLGGSVVVTIIFAVLALLSYNSDAGTLTVIPIAGIVIGVVMCIMAAIEQSKKSAREEEQNNFSDKLVYDSKHGDEDLMLYFNNQQKTITIGSSTTSNVTQEVVNDFVKTEVVDADSFIAVLDANQRKVLRVSGNAGKINRKTFSIAGDYEEKCGKRLLSSNPTLRAYNDYAFITDDVNQYVFILTPNKSYFLLYSDLVSVSYEENGNDVYNKSLGGAVVGGLLFGGVGAIVGGSTAKAKQNKEVSKMVIKILKKDTANPNIRLVIYSGVILKTKNTADNMRYEELMKEVTGIKDIFSVILDIADNQKKFSKDEESVPSPVSVADELTKLANLKAQGILSEEEFEKQKAKLLG</sequence>